<dbReference type="SUPFAM" id="SSF54695">
    <property type="entry name" value="POZ domain"/>
    <property type="match status" value="1"/>
</dbReference>
<dbReference type="Pfam" id="PF00651">
    <property type="entry name" value="BTB"/>
    <property type="match status" value="1"/>
</dbReference>
<dbReference type="CDD" id="cd18186">
    <property type="entry name" value="BTB_POZ_ZBTB_KLHL-like"/>
    <property type="match status" value="1"/>
</dbReference>
<sequence>MTEKPTTRQLTPIMRAAADGKMVTVFIGPTKKRYSIYKDLICHHSEYFRVAFNGLWQESDKGVTLEDVEIEVFNLFVHRLYTQELPKNMSFLLPATGIDAQLASDDSDNSHRGILLLKSWIFGDRFLAPDFHRLSHSVFVKWHLPGKGEPAFSAAYKTIIWSYSNLPAGNPILSMMVDLQCLAWNPEDDNEEEKQLLSQLPHEFLVACMLRQSGLKSLKMTDDKLEACNYYI</sequence>
<dbReference type="EMBL" id="PDXA01000016">
    <property type="protein sequence ID" value="RYN51154.1"/>
    <property type="molecule type" value="Genomic_DNA"/>
</dbReference>
<dbReference type="InterPro" id="IPR000210">
    <property type="entry name" value="BTB/POZ_dom"/>
</dbReference>
<dbReference type="Proteomes" id="UP000292402">
    <property type="component" value="Unassembled WGS sequence"/>
</dbReference>
<comment type="caution">
    <text evidence="2">The sequence shown here is derived from an EMBL/GenBank/DDBJ whole genome shotgun (WGS) entry which is preliminary data.</text>
</comment>
<reference evidence="3" key="1">
    <citation type="journal article" date="2019" name="bioRxiv">
        <title>Genomics, evolutionary history and diagnostics of the Alternaria alternata species group including apple and Asian pear pathotypes.</title>
        <authorList>
            <person name="Armitage A.D."/>
            <person name="Cockerton H.M."/>
            <person name="Sreenivasaprasad S."/>
            <person name="Woodhall J.W."/>
            <person name="Lane C.R."/>
            <person name="Harrison R.J."/>
            <person name="Clarkson J.P."/>
        </authorList>
    </citation>
    <scope>NUCLEOTIDE SEQUENCE [LARGE SCALE GENOMIC DNA]</scope>
    <source>
        <strain evidence="3">FERA 1082</strain>
    </source>
</reference>
<proteinExistence type="predicted"/>
<dbReference type="InterPro" id="IPR011333">
    <property type="entry name" value="SKP1/BTB/POZ_sf"/>
</dbReference>
<feature type="domain" description="BTB" evidence="1">
    <location>
        <begin position="21"/>
        <end position="89"/>
    </location>
</feature>
<dbReference type="PANTHER" id="PTHR47843:SF2">
    <property type="entry name" value="BTB DOMAIN-CONTAINING PROTEIN"/>
    <property type="match status" value="1"/>
</dbReference>
<dbReference type="AlphaFoldDB" id="A0A4Q4MJF5"/>
<protein>
    <recommendedName>
        <fullName evidence="1">BTB domain-containing protein</fullName>
    </recommendedName>
</protein>
<accession>A0A4Q4MJF5</accession>
<evidence type="ECO:0000313" key="2">
    <source>
        <dbReference type="EMBL" id="RYN51154.1"/>
    </source>
</evidence>
<organism evidence="2 3">
    <name type="scientific">Alternaria tenuissima</name>
    <dbReference type="NCBI Taxonomy" id="119927"/>
    <lineage>
        <taxon>Eukaryota</taxon>
        <taxon>Fungi</taxon>
        <taxon>Dikarya</taxon>
        <taxon>Ascomycota</taxon>
        <taxon>Pezizomycotina</taxon>
        <taxon>Dothideomycetes</taxon>
        <taxon>Pleosporomycetidae</taxon>
        <taxon>Pleosporales</taxon>
        <taxon>Pleosporineae</taxon>
        <taxon>Pleosporaceae</taxon>
        <taxon>Alternaria</taxon>
        <taxon>Alternaria sect. Alternaria</taxon>
        <taxon>Alternaria alternata complex</taxon>
    </lineage>
</organism>
<dbReference type="PROSITE" id="PS50097">
    <property type="entry name" value="BTB"/>
    <property type="match status" value="1"/>
</dbReference>
<evidence type="ECO:0000259" key="1">
    <source>
        <dbReference type="PROSITE" id="PS50097"/>
    </source>
</evidence>
<gene>
    <name evidence="2" type="ORF">AA0114_g5655</name>
</gene>
<dbReference type="PANTHER" id="PTHR47843">
    <property type="entry name" value="BTB DOMAIN-CONTAINING PROTEIN-RELATED"/>
    <property type="match status" value="1"/>
</dbReference>
<dbReference type="Gene3D" id="3.30.710.10">
    <property type="entry name" value="Potassium Channel Kv1.1, Chain A"/>
    <property type="match status" value="1"/>
</dbReference>
<evidence type="ECO:0000313" key="3">
    <source>
        <dbReference type="Proteomes" id="UP000292402"/>
    </source>
</evidence>
<name>A0A4Q4MJF5_9PLEO</name>